<protein>
    <recommendedName>
        <fullName evidence="1">peptide-methionine (R)-S-oxide reductase</fullName>
        <ecNumber evidence="1">1.8.4.12</ecNumber>
    </recommendedName>
</protein>
<dbReference type="Pfam" id="PF01641">
    <property type="entry name" value="SelR"/>
    <property type="match status" value="1"/>
</dbReference>
<dbReference type="KEGG" id="azq:G3580_19535"/>
<evidence type="ECO:0000313" key="6">
    <source>
        <dbReference type="Proteomes" id="UP000501991"/>
    </source>
</evidence>
<evidence type="ECO:0000259" key="4">
    <source>
        <dbReference type="PROSITE" id="PS51790"/>
    </source>
</evidence>
<dbReference type="AlphaFoldDB" id="A0A6C1B848"/>
<feature type="domain" description="MsrB" evidence="4">
    <location>
        <begin position="1"/>
        <end position="43"/>
    </location>
</feature>
<evidence type="ECO:0000313" key="5">
    <source>
        <dbReference type="EMBL" id="QID19946.1"/>
    </source>
</evidence>
<dbReference type="EMBL" id="CP048836">
    <property type="protein sequence ID" value="QID19946.1"/>
    <property type="molecule type" value="Genomic_DNA"/>
</dbReference>
<evidence type="ECO:0000256" key="3">
    <source>
        <dbReference type="ARBA" id="ARBA00048488"/>
    </source>
</evidence>
<dbReference type="PROSITE" id="PS51790">
    <property type="entry name" value="MSRB"/>
    <property type="match status" value="1"/>
</dbReference>
<keyword evidence="6" id="KW-1185">Reference proteome</keyword>
<dbReference type="InterPro" id="IPR011057">
    <property type="entry name" value="Mss4-like_sf"/>
</dbReference>
<reference evidence="5 6" key="1">
    <citation type="submission" date="2020-02" db="EMBL/GenBank/DDBJ databases">
        <title>Nitrogenibacter mangrovi gen. nov., sp. nov. isolated from mangrove sediment, a denitrifying betaproteobacterium.</title>
        <authorList>
            <person name="Liao H."/>
            <person name="Tian Y."/>
        </authorList>
    </citation>
    <scope>NUCLEOTIDE SEQUENCE [LARGE SCALE GENOMIC DNA]</scope>
    <source>
        <strain evidence="5 6">M9-3-2</strain>
    </source>
</reference>
<comment type="catalytic activity">
    <reaction evidence="3">
        <text>L-methionyl-[protein] + [thioredoxin]-disulfide + H2O = L-methionyl-(R)-S-oxide-[protein] + [thioredoxin]-dithiol</text>
        <dbReference type="Rhea" id="RHEA:24164"/>
        <dbReference type="Rhea" id="RHEA-COMP:10698"/>
        <dbReference type="Rhea" id="RHEA-COMP:10700"/>
        <dbReference type="Rhea" id="RHEA-COMP:12313"/>
        <dbReference type="Rhea" id="RHEA-COMP:12314"/>
        <dbReference type="ChEBI" id="CHEBI:15377"/>
        <dbReference type="ChEBI" id="CHEBI:16044"/>
        <dbReference type="ChEBI" id="CHEBI:29950"/>
        <dbReference type="ChEBI" id="CHEBI:45764"/>
        <dbReference type="ChEBI" id="CHEBI:50058"/>
        <dbReference type="EC" id="1.8.4.12"/>
    </reaction>
</comment>
<gene>
    <name evidence="5" type="ORF">G3580_19535</name>
</gene>
<accession>A0A6C1B848</accession>
<organism evidence="5 6">
    <name type="scientific">Nitrogeniibacter mangrovi</name>
    <dbReference type="NCBI Taxonomy" id="2016596"/>
    <lineage>
        <taxon>Bacteria</taxon>
        <taxon>Pseudomonadati</taxon>
        <taxon>Pseudomonadota</taxon>
        <taxon>Betaproteobacteria</taxon>
        <taxon>Rhodocyclales</taxon>
        <taxon>Zoogloeaceae</taxon>
        <taxon>Nitrogeniibacter</taxon>
    </lineage>
</organism>
<dbReference type="GO" id="GO:0033743">
    <property type="term" value="F:peptide-methionine (R)-S-oxide reductase activity"/>
    <property type="evidence" value="ECO:0007669"/>
    <property type="project" value="UniProtKB-EC"/>
</dbReference>
<proteinExistence type="predicted"/>
<dbReference type="Gene3D" id="2.170.150.20">
    <property type="entry name" value="Peptide methionine sulfoxide reductase"/>
    <property type="match status" value="1"/>
</dbReference>
<dbReference type="Proteomes" id="UP000501991">
    <property type="component" value="Chromosome"/>
</dbReference>
<dbReference type="SUPFAM" id="SSF51316">
    <property type="entry name" value="Mss4-like"/>
    <property type="match status" value="1"/>
</dbReference>
<dbReference type="InterPro" id="IPR002579">
    <property type="entry name" value="Met_Sox_Rdtase_MsrB_dom"/>
</dbReference>
<evidence type="ECO:0000256" key="2">
    <source>
        <dbReference type="ARBA" id="ARBA00023002"/>
    </source>
</evidence>
<dbReference type="RefSeq" id="WP_173768902.1">
    <property type="nucleotide sequence ID" value="NZ_CP048836.1"/>
</dbReference>
<keyword evidence="2" id="KW-0560">Oxidoreductase</keyword>
<sequence length="43" mass="4663">MNREQRAGTFVCATCHTPLFSHPTKFASGTGWPSSPPPARHPV</sequence>
<evidence type="ECO:0000256" key="1">
    <source>
        <dbReference type="ARBA" id="ARBA00012499"/>
    </source>
</evidence>
<dbReference type="EC" id="1.8.4.12" evidence="1"/>
<name>A0A6C1B848_9RHOO</name>